<organism evidence="1 2">
    <name type="scientific">Araneus ventricosus</name>
    <name type="common">Orbweaver spider</name>
    <name type="synonym">Epeira ventricosa</name>
    <dbReference type="NCBI Taxonomy" id="182803"/>
    <lineage>
        <taxon>Eukaryota</taxon>
        <taxon>Metazoa</taxon>
        <taxon>Ecdysozoa</taxon>
        <taxon>Arthropoda</taxon>
        <taxon>Chelicerata</taxon>
        <taxon>Arachnida</taxon>
        <taxon>Araneae</taxon>
        <taxon>Araneomorphae</taxon>
        <taxon>Entelegynae</taxon>
        <taxon>Araneoidea</taxon>
        <taxon>Araneidae</taxon>
        <taxon>Araneus</taxon>
    </lineage>
</organism>
<keyword evidence="2" id="KW-1185">Reference proteome</keyword>
<protein>
    <submittedName>
        <fullName evidence="1">Uncharacterized protein</fullName>
    </submittedName>
</protein>
<accession>A0A4Y2GD11</accession>
<dbReference type="EMBL" id="BGPR01001307">
    <property type="protein sequence ID" value="GBM50666.1"/>
    <property type="molecule type" value="Genomic_DNA"/>
</dbReference>
<sequence length="96" mass="10752">MEETWGRYATVITDERGSSMRDREQLLFAARVDIDVYDASGNIVHIAENGTNINTGLSDEIRWQSRIYGTHGNPIDGPSTKSADIFTLPTAYTRPF</sequence>
<dbReference type="Proteomes" id="UP000499080">
    <property type="component" value="Unassembled WGS sequence"/>
</dbReference>
<evidence type="ECO:0000313" key="2">
    <source>
        <dbReference type="Proteomes" id="UP000499080"/>
    </source>
</evidence>
<gene>
    <name evidence="1" type="ORF">AVEN_45942_1</name>
</gene>
<proteinExistence type="predicted"/>
<comment type="caution">
    <text evidence="1">The sequence shown here is derived from an EMBL/GenBank/DDBJ whole genome shotgun (WGS) entry which is preliminary data.</text>
</comment>
<reference evidence="1 2" key="1">
    <citation type="journal article" date="2019" name="Sci. Rep.">
        <title>Orb-weaving spider Araneus ventricosus genome elucidates the spidroin gene catalogue.</title>
        <authorList>
            <person name="Kono N."/>
            <person name="Nakamura H."/>
            <person name="Ohtoshi R."/>
            <person name="Moran D.A.P."/>
            <person name="Shinohara A."/>
            <person name="Yoshida Y."/>
            <person name="Fujiwara M."/>
            <person name="Mori M."/>
            <person name="Tomita M."/>
            <person name="Arakawa K."/>
        </authorList>
    </citation>
    <scope>NUCLEOTIDE SEQUENCE [LARGE SCALE GENOMIC DNA]</scope>
</reference>
<name>A0A4Y2GD11_ARAVE</name>
<evidence type="ECO:0000313" key="1">
    <source>
        <dbReference type="EMBL" id="GBM50666.1"/>
    </source>
</evidence>
<dbReference type="AlphaFoldDB" id="A0A4Y2GD11"/>